<dbReference type="EMBL" id="DAAXYZ010000019">
    <property type="protein sequence ID" value="HAG3179123.1"/>
    <property type="molecule type" value="Genomic_DNA"/>
</dbReference>
<name>A0A761R4F8_SALER</name>
<reference evidence="1" key="1">
    <citation type="journal article" date="2018" name="Genome Biol.">
        <title>SKESA: strategic k-mer extension for scrupulous assemblies.</title>
        <authorList>
            <person name="Souvorov A."/>
            <person name="Agarwala R."/>
            <person name="Lipman D.J."/>
        </authorList>
    </citation>
    <scope>NUCLEOTIDE SEQUENCE</scope>
    <source>
        <strain evidence="1">MA.CK_07/00004777</strain>
    </source>
</reference>
<accession>A0A761R4F8</accession>
<reference evidence="1" key="2">
    <citation type="submission" date="2020-02" db="EMBL/GenBank/DDBJ databases">
        <authorList>
            <consortium name="NCBI Pathogen Detection Project"/>
        </authorList>
    </citation>
    <scope>NUCLEOTIDE SEQUENCE</scope>
    <source>
        <strain evidence="1">MA.CK_07/00004777</strain>
    </source>
</reference>
<organism evidence="1">
    <name type="scientific">Salmonella enterica</name>
    <name type="common">Salmonella choleraesuis</name>
    <dbReference type="NCBI Taxonomy" id="28901"/>
    <lineage>
        <taxon>Bacteria</taxon>
        <taxon>Pseudomonadati</taxon>
        <taxon>Pseudomonadota</taxon>
        <taxon>Gammaproteobacteria</taxon>
        <taxon>Enterobacterales</taxon>
        <taxon>Enterobacteriaceae</taxon>
        <taxon>Salmonella</taxon>
    </lineage>
</organism>
<dbReference type="AlphaFoldDB" id="A0A761R4F8"/>
<protein>
    <submittedName>
        <fullName evidence="1">Uncharacterized protein</fullName>
    </submittedName>
</protein>
<evidence type="ECO:0000313" key="1">
    <source>
        <dbReference type="EMBL" id="HAG3179123.1"/>
    </source>
</evidence>
<sequence>MKQKFEWFVMDGRAKFNTDEAVVYEALGTQEPSNKKLKRDWGLMGAVLCRAEITKKAHDGNTTQCGDFEYVRDID</sequence>
<proteinExistence type="predicted"/>
<comment type="caution">
    <text evidence="1">The sequence shown here is derived from an EMBL/GenBank/DDBJ whole genome shotgun (WGS) entry which is preliminary data.</text>
</comment>
<gene>
    <name evidence="1" type="ORF">G8Z49_004593</name>
</gene>